<comment type="caution">
    <text evidence="2">The sequence shown here is derived from an EMBL/GenBank/DDBJ whole genome shotgun (WGS) entry which is preliminary data.</text>
</comment>
<organism evidence="2 3">
    <name type="scientific">Mesorhizobium dulcispinae</name>
    <dbReference type="NCBI Taxonomy" id="3072316"/>
    <lineage>
        <taxon>Bacteria</taxon>
        <taxon>Pseudomonadati</taxon>
        <taxon>Pseudomonadota</taxon>
        <taxon>Alphaproteobacteria</taxon>
        <taxon>Hyphomicrobiales</taxon>
        <taxon>Phyllobacteriaceae</taxon>
        <taxon>Mesorhizobium</taxon>
    </lineage>
</organism>
<keyword evidence="3" id="KW-1185">Reference proteome</keyword>
<protein>
    <submittedName>
        <fullName evidence="2">IS1595 family transposase</fullName>
    </submittedName>
</protein>
<dbReference type="RefSeq" id="WP_320318255.1">
    <property type="nucleotide sequence ID" value="NZ_JAVIIX010000017.1"/>
</dbReference>
<reference evidence="2 3" key="1">
    <citation type="submission" date="2023-08" db="EMBL/GenBank/DDBJ databases">
        <title>Implementing the SeqCode for naming new Mesorhizobium species isolated from Vachellia karroo root nodules.</title>
        <authorList>
            <person name="Van Lill M."/>
        </authorList>
    </citation>
    <scope>NUCLEOTIDE SEQUENCE [LARGE SCALE GENOMIC DNA]</scope>
    <source>
        <strain evidence="2 3">VK23A</strain>
    </source>
</reference>
<dbReference type="SMART" id="SM01126">
    <property type="entry name" value="DDE_Tnp_IS1595"/>
    <property type="match status" value="1"/>
</dbReference>
<gene>
    <name evidence="2" type="ORF">RFM27_24480</name>
</gene>
<dbReference type="EMBL" id="JAVIIZ010000018">
    <property type="protein sequence ID" value="MDX8475256.1"/>
    <property type="molecule type" value="Genomic_DNA"/>
</dbReference>
<proteinExistence type="predicted"/>
<dbReference type="InterPro" id="IPR053164">
    <property type="entry name" value="IS1016-like_transposase"/>
</dbReference>
<accession>A0ABU4XKJ9</accession>
<evidence type="ECO:0000313" key="2">
    <source>
        <dbReference type="EMBL" id="MDX8475256.1"/>
    </source>
</evidence>
<dbReference type="NCBIfam" id="NF033547">
    <property type="entry name" value="transpos_IS1595"/>
    <property type="match status" value="1"/>
</dbReference>
<feature type="domain" description="ISXO2-like transposase" evidence="1">
    <location>
        <begin position="9"/>
        <end position="129"/>
    </location>
</feature>
<dbReference type="PANTHER" id="PTHR47163:SF2">
    <property type="entry name" value="SI:DKEY-17M8.2"/>
    <property type="match status" value="1"/>
</dbReference>
<evidence type="ECO:0000259" key="1">
    <source>
        <dbReference type="SMART" id="SM01126"/>
    </source>
</evidence>
<dbReference type="PANTHER" id="PTHR47163">
    <property type="entry name" value="DDE_TNP_IS1595 DOMAIN-CONTAINING PROTEIN"/>
    <property type="match status" value="1"/>
</dbReference>
<name>A0ABU4XKJ9_9HYPH</name>
<dbReference type="Proteomes" id="UP001271780">
    <property type="component" value="Unassembled WGS sequence"/>
</dbReference>
<sequence length="157" mass="18027">MRCWTSPQQKAGRGAVGKAVVFGALERSGEFRAFHIHSLKGVKAAVEAHVKEGSIVLTDEFAGYSDLSSTYYHQAVNHSDGEYSRGSYFHINSIEGAWSHIKRQIYSIHHWISDKHLGNYLSEMTWRYNRREVADGDRMNEFYGRVDGRLRYREVIA</sequence>
<evidence type="ECO:0000313" key="3">
    <source>
        <dbReference type="Proteomes" id="UP001271780"/>
    </source>
</evidence>
<dbReference type="Pfam" id="PF12762">
    <property type="entry name" value="DDE_Tnp_IS1595"/>
    <property type="match status" value="1"/>
</dbReference>
<dbReference type="InterPro" id="IPR024445">
    <property type="entry name" value="Tnp_ISXO2-like"/>
</dbReference>